<keyword evidence="4" id="KW-1185">Reference proteome</keyword>
<dbReference type="HOGENOM" id="CLU_016136_1_0_1"/>
<protein>
    <recommendedName>
        <fullName evidence="5">Low temperature requirement A</fullName>
    </recommendedName>
</protein>
<dbReference type="AlphaFoldDB" id="G3J6H6"/>
<evidence type="ECO:0000256" key="2">
    <source>
        <dbReference type="SAM" id="Phobius"/>
    </source>
</evidence>
<dbReference type="KEGG" id="cmt:CCM_00865"/>
<feature type="compositionally biased region" description="Basic and acidic residues" evidence="1">
    <location>
        <begin position="636"/>
        <end position="647"/>
    </location>
</feature>
<proteinExistence type="predicted"/>
<feature type="transmembrane region" description="Helical" evidence="2">
    <location>
        <begin position="101"/>
        <end position="120"/>
    </location>
</feature>
<organism evidence="3 4">
    <name type="scientific">Cordyceps militaris (strain CM01)</name>
    <name type="common">Caterpillar fungus</name>
    <dbReference type="NCBI Taxonomy" id="983644"/>
    <lineage>
        <taxon>Eukaryota</taxon>
        <taxon>Fungi</taxon>
        <taxon>Dikarya</taxon>
        <taxon>Ascomycota</taxon>
        <taxon>Pezizomycotina</taxon>
        <taxon>Sordariomycetes</taxon>
        <taxon>Hypocreomycetidae</taxon>
        <taxon>Hypocreales</taxon>
        <taxon>Cordycipitaceae</taxon>
        <taxon>Cordyceps</taxon>
    </lineage>
</organism>
<accession>G3J6H6</accession>
<feature type="transmembrane region" description="Helical" evidence="2">
    <location>
        <begin position="545"/>
        <end position="566"/>
    </location>
</feature>
<feature type="transmembrane region" description="Helical" evidence="2">
    <location>
        <begin position="132"/>
        <end position="150"/>
    </location>
</feature>
<keyword evidence="2" id="KW-1133">Transmembrane helix</keyword>
<feature type="transmembrane region" description="Helical" evidence="2">
    <location>
        <begin position="195"/>
        <end position="212"/>
    </location>
</feature>
<gene>
    <name evidence="3" type="ORF">CCM_00865</name>
</gene>
<dbReference type="OrthoDB" id="3177213at2759"/>
<reference evidence="3 4" key="1">
    <citation type="journal article" date="2011" name="Genome Biol.">
        <title>Genome sequence of the insect pathogenic fungus Cordyceps militaris, a valued traditional Chinese medicine.</title>
        <authorList>
            <person name="Zheng P."/>
            <person name="Xia Y."/>
            <person name="Xiao G."/>
            <person name="Xiong C."/>
            <person name="Hu X."/>
            <person name="Zhang S."/>
            <person name="Zheng H."/>
            <person name="Huang Y."/>
            <person name="Zhou Y."/>
            <person name="Wang S."/>
            <person name="Zhao G.P."/>
            <person name="Liu X."/>
            <person name="St Leger R.J."/>
            <person name="Wang C."/>
        </authorList>
    </citation>
    <scope>NUCLEOTIDE SEQUENCE [LARGE SCALE GENOMIC DNA]</scope>
    <source>
        <strain evidence="3 4">CM01</strain>
    </source>
</reference>
<feature type="compositionally biased region" description="Basic and acidic residues" evidence="1">
    <location>
        <begin position="708"/>
        <end position="721"/>
    </location>
</feature>
<dbReference type="RefSeq" id="XP_006666087.1">
    <property type="nucleotide sequence ID" value="XM_006666024.1"/>
</dbReference>
<keyword evidence="2" id="KW-0472">Membrane</keyword>
<dbReference type="Proteomes" id="UP000001610">
    <property type="component" value="Unassembled WGS sequence"/>
</dbReference>
<feature type="transmembrane region" description="Helical" evidence="2">
    <location>
        <begin position="578"/>
        <end position="596"/>
    </location>
</feature>
<evidence type="ECO:0000313" key="4">
    <source>
        <dbReference type="Proteomes" id="UP000001610"/>
    </source>
</evidence>
<dbReference type="STRING" id="983644.G3J6H6"/>
<dbReference type="GeneID" id="18162899"/>
<evidence type="ECO:0000256" key="1">
    <source>
        <dbReference type="SAM" id="MobiDB-lite"/>
    </source>
</evidence>
<feature type="transmembrane region" description="Helical" evidence="2">
    <location>
        <begin position="291"/>
        <end position="311"/>
    </location>
</feature>
<evidence type="ECO:0000313" key="3">
    <source>
        <dbReference type="EMBL" id="EGX96210.1"/>
    </source>
</evidence>
<dbReference type="VEuPathDB" id="FungiDB:CCM_00865"/>
<dbReference type="PANTHER" id="PTHR42101:SF1">
    <property type="entry name" value="LOW TEMPERATURE REQUIREMENT A"/>
    <property type="match status" value="1"/>
</dbReference>
<feature type="transmembrane region" description="Helical" evidence="2">
    <location>
        <begin position="332"/>
        <end position="352"/>
    </location>
</feature>
<feature type="transmembrane region" description="Helical" evidence="2">
    <location>
        <begin position="224"/>
        <end position="247"/>
    </location>
</feature>
<feature type="region of interest" description="Disordered" evidence="1">
    <location>
        <begin position="665"/>
        <end position="721"/>
    </location>
</feature>
<dbReference type="InParanoid" id="G3J6H6"/>
<feature type="region of interest" description="Disordered" evidence="1">
    <location>
        <begin position="627"/>
        <end position="651"/>
    </location>
</feature>
<dbReference type="PANTHER" id="PTHR42101">
    <property type="entry name" value="CHROMOSOME 16, WHOLE GENOME SHOTGUN SEQUENCE"/>
    <property type="match status" value="1"/>
</dbReference>
<sequence length="721" mass="81320">MHVDHEEPLIVAAEKPRWFKSPLASDRLRRPSEAQPHQDDSFKDSLCVASDDQGSHNGYPPFKRYEEPTLLEIFYDLFFAANYNVFAQSQSVTNHRRFKAYVGYFSLLWGTWFVVTLYDVRYVTDSIFERVARAVQLGVLVGFTVVAPNFDPEDQDEGTMMTMSLILFVSRICLAIEYAHTLAQIYKYKRARRPLYLQIAINVTSAAVYMGITFRFKGKQSRVYITWYIFTAAEAILSLVISNYWKTLSFTRTHLMKRLSLITVMILGESIQTVSQNIATIVKTPEAWNPYTIGMITSATATIYCVFLVYFDWMRHLQLPALRQQIWTALHYPFHLCLVMFMQGFTQLILFVKAFNVFAVITNTWLPDDDAADDPLQTYNETSRSIADELTNATTEIFNLYPPKDAVARAVVDHSISNISTIPDRTWPDLEAWLAQNNSSLELDDATLNGFSILVEQLRVIISTVANSIFTSFDIDVSTDISLKHPGDSNPFKLAENQVTISEKTRQRSRLVFAYTYIACGCTLILLVIMALVSRMSPLGRLPRMRFIICTLLGIGIAVTAVLFFAPDKTDIFLDSPWSIPTILFGWLVVTILVHVRGSSSSSSSGSAGRSRRSLLDTARNVVSLFRPRRAGRGRKNGDEDAPRDDGDSQQVVLRFWPPTRENTGLSAAETLQGAGGTSRGPRRVSFRDVSPKAVPRPASPDSIRGYAENDHRRADAGYHV</sequence>
<dbReference type="EMBL" id="JH126399">
    <property type="protein sequence ID" value="EGX96210.1"/>
    <property type="molecule type" value="Genomic_DNA"/>
</dbReference>
<evidence type="ECO:0008006" key="5">
    <source>
        <dbReference type="Google" id="ProtNLM"/>
    </source>
</evidence>
<feature type="transmembrane region" description="Helical" evidence="2">
    <location>
        <begin position="512"/>
        <end position="533"/>
    </location>
</feature>
<dbReference type="eggNOG" id="ENOG502RYB9">
    <property type="taxonomic scope" value="Eukaryota"/>
</dbReference>
<keyword evidence="2" id="KW-0812">Transmembrane</keyword>
<name>G3J6H6_CORMM</name>
<feature type="transmembrane region" description="Helical" evidence="2">
    <location>
        <begin position="162"/>
        <end position="183"/>
    </location>
</feature>
<dbReference type="OMA" id="HWFSKSH"/>